<dbReference type="SUPFAM" id="SSF46955">
    <property type="entry name" value="Putative DNA-binding domain"/>
    <property type="match status" value="1"/>
</dbReference>
<dbReference type="InterPro" id="IPR000551">
    <property type="entry name" value="MerR-type_HTH_dom"/>
</dbReference>
<keyword evidence="3" id="KW-0238">DNA-binding</keyword>
<evidence type="ECO:0000313" key="7">
    <source>
        <dbReference type="EMBL" id="PMD73934.1"/>
    </source>
</evidence>
<proteinExistence type="predicted"/>
<gene>
    <name evidence="7" type="ORF">CBP76_00890</name>
</gene>
<name>A0A2N7AXX4_9LACO</name>
<feature type="domain" description="HTH merR-type" evidence="6">
    <location>
        <begin position="3"/>
        <end position="72"/>
    </location>
</feature>
<dbReference type="PROSITE" id="PS50937">
    <property type="entry name" value="HTH_MERR_2"/>
    <property type="match status" value="1"/>
</dbReference>
<feature type="transmembrane region" description="Helical" evidence="5">
    <location>
        <begin position="167"/>
        <end position="188"/>
    </location>
</feature>
<dbReference type="RefSeq" id="WP_102195045.1">
    <property type="nucleotide sequence ID" value="NZ_NIPR01000001.1"/>
</dbReference>
<dbReference type="Gene3D" id="1.10.1660.10">
    <property type="match status" value="1"/>
</dbReference>
<dbReference type="PRINTS" id="PR00040">
    <property type="entry name" value="HTHMERR"/>
</dbReference>
<dbReference type="AlphaFoldDB" id="A0A2N7AXX4"/>
<keyword evidence="1" id="KW-0678">Repressor</keyword>
<evidence type="ECO:0000256" key="1">
    <source>
        <dbReference type="ARBA" id="ARBA00022491"/>
    </source>
</evidence>
<comment type="caution">
    <text evidence="7">The sequence shown here is derived from an EMBL/GenBank/DDBJ whole genome shotgun (WGS) entry which is preliminary data.</text>
</comment>
<keyword evidence="2" id="KW-0805">Transcription regulation</keyword>
<sequence>MSEYTTGELARLTNVSIRTIQFYDKKAILKPSHIFENGKRIYTEEDLGRLKLIILLKNLGLTLKSINEILNSRNSSKVLDLLLDQQLKIAQLKVKASKDQIKMIENVKHNLPEVNNISIQTIDDIDKIMNNKKALRKVHVKMLVYGLLMDAVEIGSLVWGIAKGQWIPFVFAMFVAIVTAMMVVKFYFNRVNYVCPNCNYEFKPKFWAAFFSGHSPKTRKLVCPNCGKKDYCIEVFDEKSNAKIVR</sequence>
<dbReference type="PANTHER" id="PTHR30204:SF69">
    <property type="entry name" value="MERR-FAMILY TRANSCRIPTIONAL REGULATOR"/>
    <property type="match status" value="1"/>
</dbReference>
<dbReference type="OrthoDB" id="1894615at2"/>
<accession>A0A2N7AXX4</accession>
<dbReference type="CDD" id="cd01106">
    <property type="entry name" value="HTH_TipAL-Mta"/>
    <property type="match status" value="1"/>
</dbReference>
<keyword evidence="5" id="KW-0472">Membrane</keyword>
<evidence type="ECO:0000256" key="2">
    <source>
        <dbReference type="ARBA" id="ARBA00023015"/>
    </source>
</evidence>
<feature type="transmembrane region" description="Helical" evidence="5">
    <location>
        <begin position="142"/>
        <end position="161"/>
    </location>
</feature>
<keyword evidence="4" id="KW-0804">Transcription</keyword>
<dbReference type="GO" id="GO:0003700">
    <property type="term" value="F:DNA-binding transcription factor activity"/>
    <property type="evidence" value="ECO:0007669"/>
    <property type="project" value="InterPro"/>
</dbReference>
<keyword evidence="8" id="KW-1185">Reference proteome</keyword>
<evidence type="ECO:0000313" key="8">
    <source>
        <dbReference type="Proteomes" id="UP000235649"/>
    </source>
</evidence>
<keyword evidence="5" id="KW-0812">Transmembrane</keyword>
<evidence type="ECO:0000259" key="6">
    <source>
        <dbReference type="PROSITE" id="PS50937"/>
    </source>
</evidence>
<keyword evidence="5" id="KW-1133">Transmembrane helix</keyword>
<dbReference type="EMBL" id="NIPR01000001">
    <property type="protein sequence ID" value="PMD73934.1"/>
    <property type="molecule type" value="Genomic_DNA"/>
</dbReference>
<dbReference type="InterPro" id="IPR047057">
    <property type="entry name" value="MerR_fam"/>
</dbReference>
<organism evidence="7 8">
    <name type="scientific">Companilactobacillus nuruki</name>
    <dbReference type="NCBI Taxonomy" id="1993540"/>
    <lineage>
        <taxon>Bacteria</taxon>
        <taxon>Bacillati</taxon>
        <taxon>Bacillota</taxon>
        <taxon>Bacilli</taxon>
        <taxon>Lactobacillales</taxon>
        <taxon>Lactobacillaceae</taxon>
        <taxon>Companilactobacillus</taxon>
    </lineage>
</organism>
<protein>
    <submittedName>
        <fullName evidence="7">MerR family transcriptional regulator</fullName>
    </submittedName>
</protein>
<dbReference type="SMART" id="SM00422">
    <property type="entry name" value="HTH_MERR"/>
    <property type="match status" value="1"/>
</dbReference>
<evidence type="ECO:0000256" key="4">
    <source>
        <dbReference type="ARBA" id="ARBA00023163"/>
    </source>
</evidence>
<reference evidence="7 8" key="1">
    <citation type="submission" date="2017-05" db="EMBL/GenBank/DDBJ databases">
        <title>Lactobacillus nurukis nov., sp. nov., isolated from nuruk.</title>
        <authorList>
            <person name="Kim S.-J."/>
        </authorList>
    </citation>
    <scope>NUCLEOTIDE SEQUENCE [LARGE SCALE GENOMIC DNA]</scope>
    <source>
        <strain evidence="7 8">SYF10-1a</strain>
    </source>
</reference>
<dbReference type="Pfam" id="PF13411">
    <property type="entry name" value="MerR_1"/>
    <property type="match status" value="1"/>
</dbReference>
<dbReference type="InterPro" id="IPR009061">
    <property type="entry name" value="DNA-bd_dom_put_sf"/>
</dbReference>
<dbReference type="GO" id="GO:0003677">
    <property type="term" value="F:DNA binding"/>
    <property type="evidence" value="ECO:0007669"/>
    <property type="project" value="UniProtKB-KW"/>
</dbReference>
<dbReference type="Proteomes" id="UP000235649">
    <property type="component" value="Unassembled WGS sequence"/>
</dbReference>
<dbReference type="PANTHER" id="PTHR30204">
    <property type="entry name" value="REDOX-CYCLING DRUG-SENSING TRANSCRIPTIONAL ACTIVATOR SOXR"/>
    <property type="match status" value="1"/>
</dbReference>
<evidence type="ECO:0000256" key="3">
    <source>
        <dbReference type="ARBA" id="ARBA00023125"/>
    </source>
</evidence>
<evidence type="ECO:0000256" key="5">
    <source>
        <dbReference type="SAM" id="Phobius"/>
    </source>
</evidence>